<keyword evidence="1" id="KW-0597">Phosphoprotein</keyword>
<dbReference type="Pfam" id="PF00990">
    <property type="entry name" value="GGDEF"/>
    <property type="match status" value="1"/>
</dbReference>
<dbReference type="PANTHER" id="PTHR33121:SF71">
    <property type="entry name" value="OXYGEN SENSOR PROTEIN DOSP"/>
    <property type="match status" value="1"/>
</dbReference>
<dbReference type="SUPFAM" id="SSF52172">
    <property type="entry name" value="CheY-like"/>
    <property type="match status" value="2"/>
</dbReference>
<dbReference type="KEGG" id="saqt:GJV85_00390"/>
<dbReference type="PANTHER" id="PTHR33121">
    <property type="entry name" value="CYCLIC DI-GMP PHOSPHODIESTERASE PDEF"/>
    <property type="match status" value="1"/>
</dbReference>
<dbReference type="InterPro" id="IPR029787">
    <property type="entry name" value="Nucleotide_cyclase"/>
</dbReference>
<dbReference type="GO" id="GO:0071111">
    <property type="term" value="F:cyclic-guanylate-specific phosphodiesterase activity"/>
    <property type="evidence" value="ECO:0007669"/>
    <property type="project" value="InterPro"/>
</dbReference>
<protein>
    <submittedName>
        <fullName evidence="7">EAL domain-containing protein</fullName>
    </submittedName>
</protein>
<dbReference type="PROSITE" id="PS50112">
    <property type="entry name" value="PAS"/>
    <property type="match status" value="1"/>
</dbReference>
<evidence type="ECO:0000313" key="8">
    <source>
        <dbReference type="Proteomes" id="UP000671852"/>
    </source>
</evidence>
<dbReference type="SMART" id="SM00448">
    <property type="entry name" value="REC"/>
    <property type="match status" value="2"/>
</dbReference>
<proteinExistence type="predicted"/>
<dbReference type="RefSeq" id="WP_207561916.1">
    <property type="nucleotide sequence ID" value="NZ_CP046072.1"/>
</dbReference>
<dbReference type="Pfam" id="PF13426">
    <property type="entry name" value="PAS_9"/>
    <property type="match status" value="1"/>
</dbReference>
<dbReference type="InterPro" id="IPR050706">
    <property type="entry name" value="Cyclic-di-GMP_PDE-like"/>
</dbReference>
<dbReference type="InterPro" id="IPR001610">
    <property type="entry name" value="PAC"/>
</dbReference>
<dbReference type="InterPro" id="IPR001789">
    <property type="entry name" value="Sig_transdc_resp-reg_receiver"/>
</dbReference>
<feature type="domain" description="PAS" evidence="3">
    <location>
        <begin position="258"/>
        <end position="327"/>
    </location>
</feature>
<dbReference type="SUPFAM" id="SSF55073">
    <property type="entry name" value="Nucleotide cyclase"/>
    <property type="match status" value="1"/>
</dbReference>
<reference evidence="7" key="2">
    <citation type="submission" date="2021-04" db="EMBL/GenBank/DDBJ databases">
        <title>Isolation and characterization of a novel species of the genus Sulfurimonas.</title>
        <authorList>
            <person name="Fukui M."/>
        </authorList>
    </citation>
    <scope>NUCLEOTIDE SEQUENCE</scope>
    <source>
        <strain evidence="7">H1576</strain>
    </source>
</reference>
<dbReference type="Gene3D" id="3.30.70.270">
    <property type="match status" value="1"/>
</dbReference>
<evidence type="ECO:0000259" key="6">
    <source>
        <dbReference type="PROSITE" id="PS50887"/>
    </source>
</evidence>
<dbReference type="InterPro" id="IPR043128">
    <property type="entry name" value="Rev_trsase/Diguanyl_cyclase"/>
</dbReference>
<dbReference type="InterPro" id="IPR000160">
    <property type="entry name" value="GGDEF_dom"/>
</dbReference>
<sequence>MPIETILLIDDSKVVQSYFNQLINPLDFKLLIANNAKEAREIIDNQKSVNIAIVDLTLPDSIEGEMVEYTLSHQIPTIVLTASHSEELRKKMLSKNIIDYMLKDSKDDFAKVVGLIKQIEENRNTKILIVDDSQTYIMHLRELLKRHQFTVVEAQHGKEALIELEKNPDIKMVLTDYEMPVMDGLKLIKQIRRKHTRYNLPIMVLSAHGDGYKVSDCLRAGANDYLHKPYQSEEFFSRVYMNLLNSENMHNIQEQQAHLQQYKNVIDQTNIVSKTDPKGIITYVNDMFCEISGYTKEELVGATHRVVRHPDTPLETFSSLWETITDKKVWQGVIKNRKKDGTFYLVNTTIMPILDAKENILEYISIRKDITELIEKNRIIEKQYTDTLTKLPNRQKLISELEPMSSAVLVIINIDSFNEINGFYGYDIADKLLIEVANKIKSFIEQTHRLYKLPVDEYALLGQHINEVEEKMYVEDLLKHLSESFMIDDHEIYIHFSVGIYIGDNDHLVNADIALQQAKILKKDICSYEDFPDINSAHHNNLKWSKKLHHAIEEDRIKAFFQPIINNENEQIEKYEALVRMIDEENNVISPYFFLEIAKKTKLYEKLTKIVFNQTLEMAKKIKIPFSVNLTVSDLQNSKLMQYMSDEIQVADASKYIVFELVESEALESQELLSSLEYLKESGIKISIDDFGTGYSNFDYLIKLKANYIKIDGSIVKNVLNDSNSELMIKTIVNVAKELGAKTIAEFVESEEIFNKVKELGVDYSQGYYFSQPLRNILQN</sequence>
<dbReference type="PROSITE" id="PS50110">
    <property type="entry name" value="RESPONSE_REGULATORY"/>
    <property type="match status" value="2"/>
</dbReference>
<evidence type="ECO:0000259" key="3">
    <source>
        <dbReference type="PROSITE" id="PS50112"/>
    </source>
</evidence>
<dbReference type="InterPro" id="IPR035965">
    <property type="entry name" value="PAS-like_dom_sf"/>
</dbReference>
<evidence type="ECO:0000259" key="5">
    <source>
        <dbReference type="PROSITE" id="PS50883"/>
    </source>
</evidence>
<accession>A0A975AXX8</accession>
<name>A0A975AXX8_9BACT</name>
<feature type="domain" description="GGDEF" evidence="6">
    <location>
        <begin position="405"/>
        <end position="542"/>
    </location>
</feature>
<reference evidence="7" key="1">
    <citation type="submission" date="2019-11" db="EMBL/GenBank/DDBJ databases">
        <authorList>
            <person name="Kojima H."/>
        </authorList>
    </citation>
    <scope>NUCLEOTIDE SEQUENCE</scope>
    <source>
        <strain evidence="7">H1576</strain>
    </source>
</reference>
<gene>
    <name evidence="7" type="ORF">GJV85_00390</name>
</gene>
<dbReference type="SMART" id="SM00086">
    <property type="entry name" value="PAC"/>
    <property type="match status" value="1"/>
</dbReference>
<dbReference type="SUPFAM" id="SSF55785">
    <property type="entry name" value="PYP-like sensor domain (PAS domain)"/>
    <property type="match status" value="1"/>
</dbReference>
<dbReference type="Gene3D" id="3.40.50.2300">
    <property type="match status" value="2"/>
</dbReference>
<dbReference type="EMBL" id="CP046072">
    <property type="protein sequence ID" value="QSZ40637.1"/>
    <property type="molecule type" value="Genomic_DNA"/>
</dbReference>
<dbReference type="PROSITE" id="PS50113">
    <property type="entry name" value="PAC"/>
    <property type="match status" value="1"/>
</dbReference>
<dbReference type="SMART" id="SM00052">
    <property type="entry name" value="EAL"/>
    <property type="match status" value="1"/>
</dbReference>
<dbReference type="Proteomes" id="UP000671852">
    <property type="component" value="Chromosome"/>
</dbReference>
<dbReference type="SUPFAM" id="SSF141868">
    <property type="entry name" value="EAL domain-like"/>
    <property type="match status" value="1"/>
</dbReference>
<dbReference type="GO" id="GO:0000160">
    <property type="term" value="P:phosphorelay signal transduction system"/>
    <property type="evidence" value="ECO:0007669"/>
    <property type="project" value="InterPro"/>
</dbReference>
<dbReference type="InterPro" id="IPR035919">
    <property type="entry name" value="EAL_sf"/>
</dbReference>
<evidence type="ECO:0000256" key="1">
    <source>
        <dbReference type="PROSITE-ProRule" id="PRU00169"/>
    </source>
</evidence>
<organism evidence="7 8">
    <name type="scientific">Sulfurimonas aquatica</name>
    <dbReference type="NCBI Taxonomy" id="2672570"/>
    <lineage>
        <taxon>Bacteria</taxon>
        <taxon>Pseudomonadati</taxon>
        <taxon>Campylobacterota</taxon>
        <taxon>Epsilonproteobacteria</taxon>
        <taxon>Campylobacterales</taxon>
        <taxon>Sulfurimonadaceae</taxon>
        <taxon>Sulfurimonas</taxon>
    </lineage>
</organism>
<dbReference type="Pfam" id="PF00072">
    <property type="entry name" value="Response_reg"/>
    <property type="match status" value="2"/>
</dbReference>
<evidence type="ECO:0000259" key="4">
    <source>
        <dbReference type="PROSITE" id="PS50113"/>
    </source>
</evidence>
<feature type="domain" description="PAC" evidence="4">
    <location>
        <begin position="328"/>
        <end position="382"/>
    </location>
</feature>
<dbReference type="InterPro" id="IPR000014">
    <property type="entry name" value="PAS"/>
</dbReference>
<dbReference type="NCBIfam" id="TIGR00229">
    <property type="entry name" value="sensory_box"/>
    <property type="match status" value="1"/>
</dbReference>
<dbReference type="NCBIfam" id="TIGR00254">
    <property type="entry name" value="GGDEF"/>
    <property type="match status" value="1"/>
</dbReference>
<dbReference type="PROSITE" id="PS50887">
    <property type="entry name" value="GGDEF"/>
    <property type="match status" value="1"/>
</dbReference>
<evidence type="ECO:0000313" key="7">
    <source>
        <dbReference type="EMBL" id="QSZ40637.1"/>
    </source>
</evidence>
<feature type="modified residue" description="4-aspartylphosphate" evidence="1">
    <location>
        <position position="55"/>
    </location>
</feature>
<feature type="modified residue" description="4-aspartylphosphate" evidence="1">
    <location>
        <position position="176"/>
    </location>
</feature>
<dbReference type="Pfam" id="PF00563">
    <property type="entry name" value="EAL"/>
    <property type="match status" value="1"/>
</dbReference>
<dbReference type="AlphaFoldDB" id="A0A975AXX8"/>
<dbReference type="InterPro" id="IPR001633">
    <property type="entry name" value="EAL_dom"/>
</dbReference>
<dbReference type="PROSITE" id="PS50883">
    <property type="entry name" value="EAL"/>
    <property type="match status" value="1"/>
</dbReference>
<dbReference type="InterPro" id="IPR011006">
    <property type="entry name" value="CheY-like_superfamily"/>
</dbReference>
<evidence type="ECO:0000259" key="2">
    <source>
        <dbReference type="PROSITE" id="PS50110"/>
    </source>
</evidence>
<feature type="domain" description="EAL" evidence="5">
    <location>
        <begin position="541"/>
        <end position="780"/>
    </location>
</feature>
<dbReference type="Gene3D" id="3.20.20.450">
    <property type="entry name" value="EAL domain"/>
    <property type="match status" value="1"/>
</dbReference>
<dbReference type="SMART" id="SM00267">
    <property type="entry name" value="GGDEF"/>
    <property type="match status" value="1"/>
</dbReference>
<feature type="domain" description="Response regulatory" evidence="2">
    <location>
        <begin position="5"/>
        <end position="118"/>
    </location>
</feature>
<dbReference type="InterPro" id="IPR000700">
    <property type="entry name" value="PAS-assoc_C"/>
</dbReference>
<keyword evidence="8" id="KW-1185">Reference proteome</keyword>
<dbReference type="CDD" id="cd01948">
    <property type="entry name" value="EAL"/>
    <property type="match status" value="1"/>
</dbReference>
<feature type="domain" description="Response regulatory" evidence="2">
    <location>
        <begin position="126"/>
        <end position="243"/>
    </location>
</feature>
<dbReference type="CDD" id="cd01949">
    <property type="entry name" value="GGDEF"/>
    <property type="match status" value="1"/>
</dbReference>
<dbReference type="CDD" id="cd00130">
    <property type="entry name" value="PAS"/>
    <property type="match status" value="1"/>
</dbReference>
<dbReference type="Gene3D" id="3.30.450.20">
    <property type="entry name" value="PAS domain"/>
    <property type="match status" value="1"/>
</dbReference>